<feature type="transmembrane region" description="Helical" evidence="2">
    <location>
        <begin position="197"/>
        <end position="214"/>
    </location>
</feature>
<feature type="region of interest" description="Disordered" evidence="1">
    <location>
        <begin position="566"/>
        <end position="588"/>
    </location>
</feature>
<feature type="transmembrane region" description="Helical" evidence="2">
    <location>
        <begin position="276"/>
        <end position="293"/>
    </location>
</feature>
<organism evidence="3 4">
    <name type="scientific">Levilinea saccharolytica</name>
    <dbReference type="NCBI Taxonomy" id="229921"/>
    <lineage>
        <taxon>Bacteria</taxon>
        <taxon>Bacillati</taxon>
        <taxon>Chloroflexota</taxon>
        <taxon>Anaerolineae</taxon>
        <taxon>Anaerolineales</taxon>
        <taxon>Anaerolineaceae</taxon>
        <taxon>Levilinea</taxon>
    </lineage>
</organism>
<proteinExistence type="predicted"/>
<evidence type="ECO:0000313" key="3">
    <source>
        <dbReference type="EMBL" id="KPL91839.1"/>
    </source>
</evidence>
<evidence type="ECO:0000256" key="1">
    <source>
        <dbReference type="SAM" id="MobiDB-lite"/>
    </source>
</evidence>
<dbReference type="STRING" id="229921.ADN01_00740"/>
<keyword evidence="2" id="KW-1133">Transmembrane helix</keyword>
<feature type="transmembrane region" description="Helical" evidence="2">
    <location>
        <begin position="127"/>
        <end position="145"/>
    </location>
</feature>
<feature type="transmembrane region" description="Helical" evidence="2">
    <location>
        <begin position="76"/>
        <end position="96"/>
    </location>
</feature>
<sequence length="588" mass="63351">MKLAMTWEKGVYAAALGVGLGLRLALLGQTAFTENEAALALQAWDLARGVPTVMGPQPGYLLLTLVNFFLGGANEFLARLWPALAGSLLVLAPWFLRERLGRVPAVILAFALAVDPALLALSRTAEGGIFSVSLGLLALALLAAGKPAPAGVLAGLALLGGPAAWLGLLVGALVWLWSRWGHRKTDTPAEAWPWRTFLPWLGVGLVGFGTLFMLRPMGLSAWVNSFLVFWRGWHFGGGSPLNQMVLALGLMEALPLMLGWVGLLHGWQRKDALDGLLGRWFAAALVIVLIYPARQVTDWVWVTVPLWALAAREVCRLFEGEDEHGLISIGQAVLGFTLMGFAWLNVVGLNLVQEPEVTVPGGLTSLSPTTLRTLSIVISFVLFVVISIMIGVGWSRRAGLRGFVGALLAAMLVWTGSAAWHSAGLSKHPETNLWLSSPLITDGDLIRGTLGDLAEWNVRSRSGIEIVVEDNASPSLRWLLRDFTQVRYVNALAVDGTPAVVFTRSSQPLSLPAAYTGQDFVLQSSSPWSLLYGDEWVRWLITREAPTQQEALFLWARSDLFAGGQGTGPVMEMPEDSGPVLGPQEAAP</sequence>
<feature type="transmembrane region" description="Helical" evidence="2">
    <location>
        <begin position="152"/>
        <end position="177"/>
    </location>
</feature>
<feature type="transmembrane region" description="Helical" evidence="2">
    <location>
        <begin position="371"/>
        <end position="392"/>
    </location>
</feature>
<keyword evidence="2" id="KW-0472">Membrane</keyword>
<comment type="caution">
    <text evidence="3">The sequence shown here is derived from an EMBL/GenBank/DDBJ whole genome shotgun (WGS) entry which is preliminary data.</text>
</comment>
<feature type="transmembrane region" description="Helical" evidence="2">
    <location>
        <begin position="399"/>
        <end position="420"/>
    </location>
</feature>
<dbReference type="PANTHER" id="PTHR41710:SF2">
    <property type="entry name" value="GLYCOSYL TRANSFERASE FAMILY 39_83 DOMAIN-CONTAINING PROTEIN"/>
    <property type="match status" value="1"/>
</dbReference>
<evidence type="ECO:0008006" key="5">
    <source>
        <dbReference type="Google" id="ProtNLM"/>
    </source>
</evidence>
<protein>
    <recommendedName>
        <fullName evidence="5">Glycosyltransferase RgtA/B/C/D-like domain-containing protein</fullName>
    </recommendedName>
</protein>
<feature type="transmembrane region" description="Helical" evidence="2">
    <location>
        <begin position="103"/>
        <end position="121"/>
    </location>
</feature>
<reference evidence="3 4" key="1">
    <citation type="submission" date="2015-07" db="EMBL/GenBank/DDBJ databases">
        <title>Genome sequence of Levilinea saccharolytica DSM 16555.</title>
        <authorList>
            <person name="Hemp J."/>
            <person name="Ward L.M."/>
            <person name="Pace L.A."/>
            <person name="Fischer W.W."/>
        </authorList>
    </citation>
    <scope>NUCLEOTIDE SEQUENCE [LARGE SCALE GENOMIC DNA]</scope>
    <source>
        <strain evidence="3 4">KIBI-1</strain>
    </source>
</reference>
<evidence type="ECO:0000256" key="2">
    <source>
        <dbReference type="SAM" id="Phobius"/>
    </source>
</evidence>
<keyword evidence="4" id="KW-1185">Reference proteome</keyword>
<name>A0A0P6Y2C7_9CHLR</name>
<dbReference type="Proteomes" id="UP000050501">
    <property type="component" value="Unassembled WGS sequence"/>
</dbReference>
<dbReference type="InterPro" id="IPR019962">
    <property type="entry name" value="CHP03663"/>
</dbReference>
<evidence type="ECO:0000313" key="4">
    <source>
        <dbReference type="Proteomes" id="UP000050501"/>
    </source>
</evidence>
<gene>
    <name evidence="3" type="ORF">ADN01_00740</name>
</gene>
<dbReference type="EMBL" id="LGCM01000002">
    <property type="protein sequence ID" value="KPL91839.1"/>
    <property type="molecule type" value="Genomic_DNA"/>
</dbReference>
<accession>A0A0P6Y2C7</accession>
<dbReference type="PANTHER" id="PTHR41710">
    <property type="entry name" value="GLYCOSYL TRANSFERASE, FAMILY 39"/>
    <property type="match status" value="1"/>
</dbReference>
<dbReference type="AlphaFoldDB" id="A0A0P6Y2C7"/>
<keyword evidence="2" id="KW-0812">Transmembrane</keyword>
<feature type="transmembrane region" description="Helical" evidence="2">
    <location>
        <begin position="244"/>
        <end position="264"/>
    </location>
</feature>